<comment type="caution">
    <text evidence="5">The sequence shown here is derived from an EMBL/GenBank/DDBJ whole genome shotgun (WGS) entry which is preliminary data.</text>
</comment>
<dbReference type="AlphaFoldDB" id="A0A2T3HPC0"/>
<dbReference type="PANTHER" id="PTHR46796">
    <property type="entry name" value="HTH-TYPE TRANSCRIPTIONAL ACTIVATOR RHAS-RELATED"/>
    <property type="match status" value="1"/>
</dbReference>
<keyword evidence="1" id="KW-0805">Transcription regulation</keyword>
<feature type="domain" description="HTH araC/xylS-type" evidence="4">
    <location>
        <begin position="148"/>
        <end position="247"/>
    </location>
</feature>
<dbReference type="GO" id="GO:0043565">
    <property type="term" value="F:sequence-specific DNA binding"/>
    <property type="evidence" value="ECO:0007669"/>
    <property type="project" value="InterPro"/>
</dbReference>
<dbReference type="GO" id="GO:0003700">
    <property type="term" value="F:DNA-binding transcription factor activity"/>
    <property type="evidence" value="ECO:0007669"/>
    <property type="project" value="InterPro"/>
</dbReference>
<dbReference type="InterPro" id="IPR018060">
    <property type="entry name" value="HTH_AraC"/>
</dbReference>
<protein>
    <submittedName>
        <fullName evidence="5">AraC family transcriptional regulator</fullName>
    </submittedName>
</protein>
<accession>A0A2T3HPC0</accession>
<dbReference type="Proteomes" id="UP000240912">
    <property type="component" value="Unassembled WGS sequence"/>
</dbReference>
<organism evidence="5 6">
    <name type="scientific">Pedobacter yulinensis</name>
    <dbReference type="NCBI Taxonomy" id="2126353"/>
    <lineage>
        <taxon>Bacteria</taxon>
        <taxon>Pseudomonadati</taxon>
        <taxon>Bacteroidota</taxon>
        <taxon>Sphingobacteriia</taxon>
        <taxon>Sphingobacteriales</taxon>
        <taxon>Sphingobacteriaceae</taxon>
        <taxon>Pedobacter</taxon>
    </lineage>
</organism>
<sequence length="250" mass="28179">MYQVIPPCMELRDHVSHFWFASWTAQQDRVQPVYYQTASCLAELAFAFRSSELVFASVQGHSPHAARYNAGGFLSIFGVSVFAYSLPLLFDVPPAALSGRFCTPEQLLGREGALLVEQVAGEADLPARVRCLNDFLKLRLRKAAEGDHRIIAAARQVMKPEVKFDLSAFAGECCLSPKQFERRFSACTGFSPKLFDRVSRFEYLLNNHRRFTTLTQAALASGYYDQSHFIRDFKQFAGCSPQRFFALSGY</sequence>
<proteinExistence type="predicted"/>
<dbReference type="InterPro" id="IPR050204">
    <property type="entry name" value="AraC_XylS_family_regulators"/>
</dbReference>
<dbReference type="EMBL" id="PYLS01000004">
    <property type="protein sequence ID" value="PST84310.1"/>
    <property type="molecule type" value="Genomic_DNA"/>
</dbReference>
<keyword evidence="6" id="KW-1185">Reference proteome</keyword>
<gene>
    <name evidence="5" type="ORF">C7T94_06230</name>
</gene>
<dbReference type="Gene3D" id="1.10.10.60">
    <property type="entry name" value="Homeodomain-like"/>
    <property type="match status" value="1"/>
</dbReference>
<name>A0A2T3HPC0_9SPHI</name>
<evidence type="ECO:0000256" key="1">
    <source>
        <dbReference type="ARBA" id="ARBA00023015"/>
    </source>
</evidence>
<keyword evidence="3" id="KW-0804">Transcription</keyword>
<dbReference type="SMART" id="SM00342">
    <property type="entry name" value="HTH_ARAC"/>
    <property type="match status" value="1"/>
</dbReference>
<dbReference type="PROSITE" id="PS01124">
    <property type="entry name" value="HTH_ARAC_FAMILY_2"/>
    <property type="match status" value="1"/>
</dbReference>
<dbReference type="PANTHER" id="PTHR46796:SF13">
    <property type="entry name" value="HTH-TYPE TRANSCRIPTIONAL ACTIVATOR RHAS"/>
    <property type="match status" value="1"/>
</dbReference>
<evidence type="ECO:0000313" key="6">
    <source>
        <dbReference type="Proteomes" id="UP000240912"/>
    </source>
</evidence>
<evidence type="ECO:0000256" key="2">
    <source>
        <dbReference type="ARBA" id="ARBA00023125"/>
    </source>
</evidence>
<dbReference type="RefSeq" id="WP_107214409.1">
    <property type="nucleotide sequence ID" value="NZ_KZ686268.1"/>
</dbReference>
<evidence type="ECO:0000313" key="5">
    <source>
        <dbReference type="EMBL" id="PST84310.1"/>
    </source>
</evidence>
<dbReference type="Pfam" id="PF12833">
    <property type="entry name" value="HTH_18"/>
    <property type="match status" value="1"/>
</dbReference>
<dbReference type="SUPFAM" id="SSF46689">
    <property type="entry name" value="Homeodomain-like"/>
    <property type="match status" value="1"/>
</dbReference>
<dbReference type="InterPro" id="IPR009057">
    <property type="entry name" value="Homeodomain-like_sf"/>
</dbReference>
<dbReference type="OrthoDB" id="323290at2"/>
<reference evidence="5 6" key="1">
    <citation type="submission" date="2018-03" db="EMBL/GenBank/DDBJ databases">
        <authorList>
            <person name="Keele B.F."/>
        </authorList>
    </citation>
    <scope>NUCLEOTIDE SEQUENCE [LARGE SCALE GENOMIC DNA]</scope>
    <source>
        <strain evidence="5 6">YL28-9</strain>
    </source>
</reference>
<evidence type="ECO:0000259" key="4">
    <source>
        <dbReference type="PROSITE" id="PS01124"/>
    </source>
</evidence>
<evidence type="ECO:0000256" key="3">
    <source>
        <dbReference type="ARBA" id="ARBA00023163"/>
    </source>
</evidence>
<keyword evidence="2" id="KW-0238">DNA-binding</keyword>